<evidence type="ECO:0000313" key="7">
    <source>
        <dbReference type="EMBL" id="CAE0058733.1"/>
    </source>
</evidence>
<dbReference type="AlphaFoldDB" id="A0A7S3A2U6"/>
<evidence type="ECO:0000256" key="2">
    <source>
        <dbReference type="ARBA" id="ARBA00023186"/>
    </source>
</evidence>
<comment type="subunit">
    <text evidence="3">Heterohexamer of two PFD-alpha type and four PFD-beta type subunits.</text>
</comment>
<dbReference type="Pfam" id="PF01920">
    <property type="entry name" value="Prefoldin_2"/>
    <property type="match status" value="1"/>
</dbReference>
<dbReference type="SUPFAM" id="SSF46579">
    <property type="entry name" value="Prefoldin"/>
    <property type="match status" value="1"/>
</dbReference>
<dbReference type="PANTHER" id="PTHR21100:SF9">
    <property type="entry name" value="PREFOLDIN SUBUNIT 4"/>
    <property type="match status" value="1"/>
</dbReference>
<evidence type="ECO:0000256" key="3">
    <source>
        <dbReference type="PIRNR" id="PIRNR016477"/>
    </source>
</evidence>
<accession>A0A7S3A2U6</accession>
<dbReference type="EMBL" id="HBHW01034815">
    <property type="protein sequence ID" value="CAE0058717.1"/>
    <property type="molecule type" value="Transcribed_RNA"/>
</dbReference>
<dbReference type="GO" id="GO:0051082">
    <property type="term" value="F:unfolded protein binding"/>
    <property type="evidence" value="ECO:0007669"/>
    <property type="project" value="InterPro"/>
</dbReference>
<protein>
    <recommendedName>
        <fullName evidence="3">Prefoldin subunit 4</fullName>
    </recommendedName>
</protein>
<proteinExistence type="inferred from homology"/>
<evidence type="ECO:0000313" key="8">
    <source>
        <dbReference type="EMBL" id="CAE0058788.1"/>
    </source>
</evidence>
<comment type="similarity">
    <text evidence="1 3">Belongs to the prefoldin subunit beta family.</text>
</comment>
<dbReference type="InterPro" id="IPR009053">
    <property type="entry name" value="Prefoldin"/>
</dbReference>
<reference evidence="6" key="1">
    <citation type="submission" date="2021-01" db="EMBL/GenBank/DDBJ databases">
        <authorList>
            <person name="Corre E."/>
            <person name="Pelletier E."/>
            <person name="Niang G."/>
            <person name="Scheremetjew M."/>
            <person name="Finn R."/>
            <person name="Kale V."/>
            <person name="Holt S."/>
            <person name="Cochrane G."/>
            <person name="Meng A."/>
            <person name="Brown T."/>
            <person name="Cohen L."/>
        </authorList>
    </citation>
    <scope>NUCLEOTIDE SEQUENCE</scope>
    <source>
        <strain evidence="6">CCMP 769</strain>
    </source>
</reference>
<sequence>MSGMLKKEDESEKAVTLEDQKKINQFSRLLNEKLELQSFLSVRKELLQLYEDASDELTLAEDDEKVQFAVGDAFILTAKDEAEETVEQCKTEIVRTMEESQKEYDKRVESMTKLKTELYGKFGNSINLEEEA</sequence>
<keyword evidence="4" id="KW-0175">Coiled coil</keyword>
<dbReference type="EMBL" id="HBHW01034904">
    <property type="protein sequence ID" value="CAE0058788.1"/>
    <property type="molecule type" value="Transcribed_RNA"/>
</dbReference>
<dbReference type="InterPro" id="IPR016661">
    <property type="entry name" value="PFDN4"/>
</dbReference>
<evidence type="ECO:0000313" key="5">
    <source>
        <dbReference type="EMBL" id="CAE0058708.1"/>
    </source>
</evidence>
<dbReference type="PANTHER" id="PTHR21100">
    <property type="entry name" value="PREFOLDIN SUBUNIT 4"/>
    <property type="match status" value="1"/>
</dbReference>
<organism evidence="6">
    <name type="scientific">Rhodosorus marinus</name>
    <dbReference type="NCBI Taxonomy" id="101924"/>
    <lineage>
        <taxon>Eukaryota</taxon>
        <taxon>Rhodophyta</taxon>
        <taxon>Stylonematophyceae</taxon>
        <taxon>Stylonematales</taxon>
        <taxon>Stylonemataceae</taxon>
        <taxon>Rhodosorus</taxon>
    </lineage>
</organism>
<dbReference type="Gene3D" id="1.10.287.370">
    <property type="match status" value="1"/>
</dbReference>
<evidence type="ECO:0000256" key="1">
    <source>
        <dbReference type="ARBA" id="ARBA00008045"/>
    </source>
</evidence>
<evidence type="ECO:0000256" key="4">
    <source>
        <dbReference type="SAM" id="Coils"/>
    </source>
</evidence>
<dbReference type="PIRSF" id="PIRSF016477">
    <property type="entry name" value="Prefoldin_subunit_4"/>
    <property type="match status" value="1"/>
</dbReference>
<dbReference type="GO" id="GO:0005737">
    <property type="term" value="C:cytoplasm"/>
    <property type="evidence" value="ECO:0007669"/>
    <property type="project" value="TreeGrafter"/>
</dbReference>
<feature type="coiled-coil region" evidence="4">
    <location>
        <begin position="43"/>
        <end position="99"/>
    </location>
</feature>
<dbReference type="EMBL" id="HBHW01034837">
    <property type="protein sequence ID" value="CAE0058733.1"/>
    <property type="molecule type" value="Transcribed_RNA"/>
</dbReference>
<gene>
    <name evidence="5" type="ORF">RMAR00112_LOCUS26773</name>
    <name evidence="6" type="ORF">RMAR00112_LOCUS26782</name>
    <name evidence="7" type="ORF">RMAR00112_LOCUS26798</name>
    <name evidence="8" type="ORF">RMAR00112_LOCUS26853</name>
</gene>
<dbReference type="GO" id="GO:0006457">
    <property type="term" value="P:protein folding"/>
    <property type="evidence" value="ECO:0007669"/>
    <property type="project" value="UniProtKB-UniRule"/>
</dbReference>
<name>A0A7S3A2U6_9RHOD</name>
<dbReference type="EMBL" id="HBHW01034804">
    <property type="protein sequence ID" value="CAE0058708.1"/>
    <property type="molecule type" value="Transcribed_RNA"/>
</dbReference>
<keyword evidence="2 3" id="KW-0143">Chaperone</keyword>
<comment type="function">
    <text evidence="3">Binds specifically to cytosolic chaperonin (c-CPN) and transfers target proteins to it. Binds to nascent polypeptide chain and promotes folding in an environment in which there are many competing pathways for nonnative proteins.</text>
</comment>
<dbReference type="InterPro" id="IPR002777">
    <property type="entry name" value="PFD_beta-like"/>
</dbReference>
<dbReference type="GO" id="GO:0016272">
    <property type="term" value="C:prefoldin complex"/>
    <property type="evidence" value="ECO:0007669"/>
    <property type="project" value="UniProtKB-UniRule"/>
</dbReference>
<evidence type="ECO:0000313" key="6">
    <source>
        <dbReference type="EMBL" id="CAE0058717.1"/>
    </source>
</evidence>